<dbReference type="Proteomes" id="UP001597218">
    <property type="component" value="Unassembled WGS sequence"/>
</dbReference>
<sequence>MIRRMTSNDIRHIQHILHNTWSETYRGVIPENIQTAFIDRAYSDAMMLMRMEKTIVLVAECEGVPIGFANFTKKDTDGDSELTAMYVLPTYQKEGYGQKLFECTLSLLPDVEQLFVYVDGQNHIGRSFYEKQGFELLDLFDELFEGHPVTTAQYVLKLTNNALSY</sequence>
<dbReference type="EC" id="2.3.-.-" evidence="2"/>
<protein>
    <submittedName>
        <fullName evidence="2">GNAT family N-acetyltransferase</fullName>
        <ecNumber evidence="2">2.3.-.-</ecNumber>
    </submittedName>
</protein>
<accession>A0ABW4SEE1</accession>
<dbReference type="SUPFAM" id="SSF55729">
    <property type="entry name" value="Acyl-CoA N-acyltransferases (Nat)"/>
    <property type="match status" value="1"/>
</dbReference>
<dbReference type="Pfam" id="PF13508">
    <property type="entry name" value="Acetyltransf_7"/>
    <property type="match status" value="1"/>
</dbReference>
<dbReference type="EMBL" id="JBHUGI010000014">
    <property type="protein sequence ID" value="MFD1927684.1"/>
    <property type="molecule type" value="Genomic_DNA"/>
</dbReference>
<feature type="domain" description="N-acetyltransferase" evidence="1">
    <location>
        <begin position="1"/>
        <end position="161"/>
    </location>
</feature>
<comment type="caution">
    <text evidence="2">The sequence shown here is derived from an EMBL/GenBank/DDBJ whole genome shotgun (WGS) entry which is preliminary data.</text>
</comment>
<name>A0ABW4SEE1_9BACL</name>
<keyword evidence="2" id="KW-0012">Acyltransferase</keyword>
<reference evidence="3" key="1">
    <citation type="journal article" date="2019" name="Int. J. Syst. Evol. Microbiol.">
        <title>The Global Catalogue of Microorganisms (GCM) 10K type strain sequencing project: providing services to taxonomists for standard genome sequencing and annotation.</title>
        <authorList>
            <consortium name="The Broad Institute Genomics Platform"/>
            <consortium name="The Broad Institute Genome Sequencing Center for Infectious Disease"/>
            <person name="Wu L."/>
            <person name="Ma J."/>
        </authorList>
    </citation>
    <scope>NUCLEOTIDE SEQUENCE [LARGE SCALE GENOMIC DNA]</scope>
    <source>
        <strain evidence="3">CGMCC 4.7177</strain>
    </source>
</reference>
<dbReference type="Gene3D" id="3.40.630.30">
    <property type="match status" value="1"/>
</dbReference>
<dbReference type="GO" id="GO:0016746">
    <property type="term" value="F:acyltransferase activity"/>
    <property type="evidence" value="ECO:0007669"/>
    <property type="project" value="UniProtKB-KW"/>
</dbReference>
<gene>
    <name evidence="2" type="ORF">ACFSFY_06340</name>
</gene>
<proteinExistence type="predicted"/>
<organism evidence="2 3">
    <name type="scientific">Sporosarcina siberiensis</name>
    <dbReference type="NCBI Taxonomy" id="1365606"/>
    <lineage>
        <taxon>Bacteria</taxon>
        <taxon>Bacillati</taxon>
        <taxon>Bacillota</taxon>
        <taxon>Bacilli</taxon>
        <taxon>Bacillales</taxon>
        <taxon>Caryophanaceae</taxon>
        <taxon>Sporosarcina</taxon>
    </lineage>
</organism>
<dbReference type="InterPro" id="IPR016181">
    <property type="entry name" value="Acyl_CoA_acyltransferase"/>
</dbReference>
<evidence type="ECO:0000313" key="2">
    <source>
        <dbReference type="EMBL" id="MFD1927684.1"/>
    </source>
</evidence>
<dbReference type="CDD" id="cd04301">
    <property type="entry name" value="NAT_SF"/>
    <property type="match status" value="1"/>
</dbReference>
<keyword evidence="3" id="KW-1185">Reference proteome</keyword>
<evidence type="ECO:0000259" key="1">
    <source>
        <dbReference type="PROSITE" id="PS51186"/>
    </source>
</evidence>
<dbReference type="RefSeq" id="WP_381536343.1">
    <property type="nucleotide sequence ID" value="NZ_JBHUGI010000014.1"/>
</dbReference>
<dbReference type="PROSITE" id="PS51186">
    <property type="entry name" value="GNAT"/>
    <property type="match status" value="1"/>
</dbReference>
<dbReference type="InterPro" id="IPR000182">
    <property type="entry name" value="GNAT_dom"/>
</dbReference>
<evidence type="ECO:0000313" key="3">
    <source>
        <dbReference type="Proteomes" id="UP001597218"/>
    </source>
</evidence>
<keyword evidence="2" id="KW-0808">Transferase</keyword>